<feature type="compositionally biased region" description="Polar residues" evidence="2">
    <location>
        <begin position="151"/>
        <end position="166"/>
    </location>
</feature>
<evidence type="ECO:0000313" key="4">
    <source>
        <dbReference type="Proteomes" id="UP000078284"/>
    </source>
</evidence>
<keyword evidence="3" id="KW-0934">Plastid</keyword>
<feature type="coiled-coil region" evidence="1">
    <location>
        <begin position="349"/>
        <end position="376"/>
    </location>
</feature>
<proteinExistence type="predicted"/>
<dbReference type="AlphaFoldDB" id="A0A178U9I6"/>
<sequence>MSRVCSHVAVLRKLPTAAYAPPCFAQKQPTHNAHDADMKSMLHQILQGQSFGSMVLETKLAAINTMVDSSYNDLNIEFEALNSRLRCMEGQIASPLAPTPPSQFPRKAIQNSNEYAQAVTLRSGRKLLNHQHTEKITKDSEVQEGEDPHQNEVQTNEPTILDQPSASLDRAKPTFEERKATVAAKNKEFAPLPYKPTMPFPGRFKKELIEKYKALFDRQLKEIELKMQLMDAFKVIPHSHKYLKDLIMERIKEVQSQECNPIIQKERVPEKLEELAFEDQLQTSLTKRVEAKYLPSETLISEKSLASHKVVAWTNIIKGVIRSKHRLWQQKRHVQLKLDHQTRPLQRRSKWQEKAIRELTQTVKELNDQIKDLRGKSNQVPFSIKDKPPDGTTTLVSKAEAELKVNGQRVKPCMAEQIIQEESSFPLLSSPFA</sequence>
<organism evidence="3 4">
    <name type="scientific">Arabidopsis thaliana</name>
    <name type="common">Mouse-ear cress</name>
    <dbReference type="NCBI Taxonomy" id="3702"/>
    <lineage>
        <taxon>Eukaryota</taxon>
        <taxon>Viridiplantae</taxon>
        <taxon>Streptophyta</taxon>
        <taxon>Embryophyta</taxon>
        <taxon>Tracheophyta</taxon>
        <taxon>Spermatophyta</taxon>
        <taxon>Magnoliopsida</taxon>
        <taxon>eudicotyledons</taxon>
        <taxon>Gunneridae</taxon>
        <taxon>Pentapetalae</taxon>
        <taxon>rosids</taxon>
        <taxon>malvids</taxon>
        <taxon>Brassicales</taxon>
        <taxon>Brassicaceae</taxon>
        <taxon>Camelineae</taxon>
        <taxon>Arabidopsis</taxon>
    </lineage>
</organism>
<evidence type="ECO:0000256" key="2">
    <source>
        <dbReference type="SAM" id="MobiDB-lite"/>
    </source>
</evidence>
<gene>
    <name evidence="3" type="ORF">AXX17_ATUG02030</name>
</gene>
<keyword evidence="1" id="KW-0175">Coiled coil</keyword>
<dbReference type="EMBL" id="LUHQ01000015">
    <property type="protein sequence ID" value="OAO89301.1"/>
    <property type="molecule type" value="Genomic_DNA"/>
</dbReference>
<feature type="compositionally biased region" description="Basic and acidic residues" evidence="2">
    <location>
        <begin position="135"/>
        <end position="150"/>
    </location>
</feature>
<reference evidence="4" key="1">
    <citation type="journal article" date="2016" name="Proc. Natl. Acad. Sci. U.S.A.">
        <title>Chromosome-level assembly of Arabidopsis thaliana Ler reveals the extent of translocation and inversion polymorphisms.</title>
        <authorList>
            <person name="Zapata L."/>
            <person name="Ding J."/>
            <person name="Willing E.M."/>
            <person name="Hartwig B."/>
            <person name="Bezdan D."/>
            <person name="Jiao W.B."/>
            <person name="Patel V."/>
            <person name="Velikkakam James G."/>
            <person name="Koornneef M."/>
            <person name="Ossowski S."/>
            <person name="Schneeberger K."/>
        </authorList>
    </citation>
    <scope>NUCLEOTIDE SEQUENCE [LARGE SCALE GENOMIC DNA]</scope>
    <source>
        <strain evidence="4">cv. Landsberg erecta</strain>
    </source>
</reference>
<name>A0A178U9I6_ARATH</name>
<protein>
    <submittedName>
        <fullName evidence="3">Uncharacterized protein</fullName>
    </submittedName>
</protein>
<dbReference type="Proteomes" id="UP000078284">
    <property type="component" value="Unassembled WGS sequence"/>
</dbReference>
<keyword evidence="3" id="KW-0150">Chloroplast</keyword>
<evidence type="ECO:0000313" key="3">
    <source>
        <dbReference type="EMBL" id="OAO89301.1"/>
    </source>
</evidence>
<geneLocation type="chloroplast" evidence="3"/>
<feature type="region of interest" description="Disordered" evidence="2">
    <location>
        <begin position="135"/>
        <end position="168"/>
    </location>
</feature>
<evidence type="ECO:0000256" key="1">
    <source>
        <dbReference type="SAM" id="Coils"/>
    </source>
</evidence>
<accession>A0A178U9I6</accession>
<comment type="caution">
    <text evidence="3">The sequence shown here is derived from an EMBL/GenBank/DDBJ whole genome shotgun (WGS) entry which is preliminary data.</text>
</comment>